<dbReference type="EMBL" id="JASCZI010211519">
    <property type="protein sequence ID" value="MED6193637.1"/>
    <property type="molecule type" value="Genomic_DNA"/>
</dbReference>
<organism evidence="2 3">
    <name type="scientific">Stylosanthes scabra</name>
    <dbReference type="NCBI Taxonomy" id="79078"/>
    <lineage>
        <taxon>Eukaryota</taxon>
        <taxon>Viridiplantae</taxon>
        <taxon>Streptophyta</taxon>
        <taxon>Embryophyta</taxon>
        <taxon>Tracheophyta</taxon>
        <taxon>Spermatophyta</taxon>
        <taxon>Magnoliopsida</taxon>
        <taxon>eudicotyledons</taxon>
        <taxon>Gunneridae</taxon>
        <taxon>Pentapetalae</taxon>
        <taxon>rosids</taxon>
        <taxon>fabids</taxon>
        <taxon>Fabales</taxon>
        <taxon>Fabaceae</taxon>
        <taxon>Papilionoideae</taxon>
        <taxon>50 kb inversion clade</taxon>
        <taxon>dalbergioids sensu lato</taxon>
        <taxon>Dalbergieae</taxon>
        <taxon>Pterocarpus clade</taxon>
        <taxon>Stylosanthes</taxon>
    </lineage>
</organism>
<feature type="compositionally biased region" description="Basic and acidic residues" evidence="1">
    <location>
        <begin position="120"/>
        <end position="138"/>
    </location>
</feature>
<evidence type="ECO:0000256" key="1">
    <source>
        <dbReference type="SAM" id="MobiDB-lite"/>
    </source>
</evidence>
<keyword evidence="3" id="KW-1185">Reference proteome</keyword>
<feature type="region of interest" description="Disordered" evidence="1">
    <location>
        <begin position="45"/>
        <end position="156"/>
    </location>
</feature>
<protein>
    <submittedName>
        <fullName evidence="2">Uncharacterized protein</fullName>
    </submittedName>
</protein>
<gene>
    <name evidence="2" type="ORF">PIB30_021468</name>
</gene>
<sequence length="156" mass="17536">MGKYAFPRPLAARMGQNVVPSSTWLGGRELVHVAATQPRDPIVLPHDALVRGRRARQQRPDVRRKGEGAASGSRLHAQQGREGVDEEAEYHRQEEISEETETEAEYHRQDDIPEEAETEAEYHRQKDIPGETETEYHGQGDIPEEGHVQTQGGDHA</sequence>
<feature type="compositionally biased region" description="Basic and acidic residues" evidence="1">
    <location>
        <begin position="58"/>
        <end position="67"/>
    </location>
</feature>
<accession>A0ABU6X6R4</accession>
<reference evidence="2 3" key="1">
    <citation type="journal article" date="2023" name="Plants (Basel)">
        <title>Bridging the Gap: Combining Genomics and Transcriptomics Approaches to Understand Stylosanthes scabra, an Orphan Legume from the Brazilian Caatinga.</title>
        <authorList>
            <person name="Ferreira-Neto J.R.C."/>
            <person name="da Silva M.D."/>
            <person name="Binneck E."/>
            <person name="de Melo N.F."/>
            <person name="da Silva R.H."/>
            <person name="de Melo A.L.T.M."/>
            <person name="Pandolfi V."/>
            <person name="Bustamante F.O."/>
            <person name="Brasileiro-Vidal A.C."/>
            <person name="Benko-Iseppon A.M."/>
        </authorList>
    </citation>
    <scope>NUCLEOTIDE SEQUENCE [LARGE SCALE GENOMIC DNA]</scope>
    <source>
        <tissue evidence="2">Leaves</tissue>
    </source>
</reference>
<evidence type="ECO:0000313" key="2">
    <source>
        <dbReference type="EMBL" id="MED6193637.1"/>
    </source>
</evidence>
<proteinExistence type="predicted"/>
<dbReference type="Proteomes" id="UP001341840">
    <property type="component" value="Unassembled WGS sequence"/>
</dbReference>
<name>A0ABU6X6R4_9FABA</name>
<evidence type="ECO:0000313" key="3">
    <source>
        <dbReference type="Proteomes" id="UP001341840"/>
    </source>
</evidence>
<comment type="caution">
    <text evidence="2">The sequence shown here is derived from an EMBL/GenBank/DDBJ whole genome shotgun (WGS) entry which is preliminary data.</text>
</comment>